<evidence type="ECO:0000313" key="3">
    <source>
        <dbReference type="Proteomes" id="UP000265566"/>
    </source>
</evidence>
<dbReference type="Proteomes" id="UP000265566">
    <property type="component" value="Chromosome 2"/>
</dbReference>
<sequence length="42" mass="4794">MTVLLNTQNALFIFYLLHFVFVFPIAIVLIVDCCLCILFQGS</sequence>
<dbReference type="Gramene" id="rna10130">
    <property type="protein sequence ID" value="RHN74135.1"/>
    <property type="gene ID" value="gene10130"/>
</dbReference>
<keyword evidence="1" id="KW-1133">Transmembrane helix</keyword>
<proteinExistence type="predicted"/>
<keyword evidence="1" id="KW-0472">Membrane</keyword>
<organism evidence="2 3">
    <name type="scientific">Medicago truncatula</name>
    <name type="common">Barrel medic</name>
    <name type="synonym">Medicago tribuloides</name>
    <dbReference type="NCBI Taxonomy" id="3880"/>
    <lineage>
        <taxon>Eukaryota</taxon>
        <taxon>Viridiplantae</taxon>
        <taxon>Streptophyta</taxon>
        <taxon>Embryophyta</taxon>
        <taxon>Tracheophyta</taxon>
        <taxon>Spermatophyta</taxon>
        <taxon>Magnoliopsida</taxon>
        <taxon>eudicotyledons</taxon>
        <taxon>Gunneridae</taxon>
        <taxon>Pentapetalae</taxon>
        <taxon>rosids</taxon>
        <taxon>fabids</taxon>
        <taxon>Fabales</taxon>
        <taxon>Fabaceae</taxon>
        <taxon>Papilionoideae</taxon>
        <taxon>50 kb inversion clade</taxon>
        <taxon>NPAAA clade</taxon>
        <taxon>Hologalegina</taxon>
        <taxon>IRL clade</taxon>
        <taxon>Trifolieae</taxon>
        <taxon>Medicago</taxon>
    </lineage>
</organism>
<keyword evidence="1" id="KW-0812">Transmembrane</keyword>
<reference evidence="3" key="1">
    <citation type="journal article" date="2018" name="Nat. Plants">
        <title>Whole-genome landscape of Medicago truncatula symbiotic genes.</title>
        <authorList>
            <person name="Pecrix Y."/>
            <person name="Staton S.E."/>
            <person name="Sallet E."/>
            <person name="Lelandais-Briere C."/>
            <person name="Moreau S."/>
            <person name="Carrere S."/>
            <person name="Blein T."/>
            <person name="Jardinaud M.F."/>
            <person name="Latrasse D."/>
            <person name="Zouine M."/>
            <person name="Zahm M."/>
            <person name="Kreplak J."/>
            <person name="Mayjonade B."/>
            <person name="Satge C."/>
            <person name="Perez M."/>
            <person name="Cauet S."/>
            <person name="Marande W."/>
            <person name="Chantry-Darmon C."/>
            <person name="Lopez-Roques C."/>
            <person name="Bouchez O."/>
            <person name="Berard A."/>
            <person name="Debelle F."/>
            <person name="Munos S."/>
            <person name="Bendahmane A."/>
            <person name="Berges H."/>
            <person name="Niebel A."/>
            <person name="Buitink J."/>
            <person name="Frugier F."/>
            <person name="Benhamed M."/>
            <person name="Crespi M."/>
            <person name="Gouzy J."/>
            <person name="Gamas P."/>
        </authorList>
    </citation>
    <scope>NUCLEOTIDE SEQUENCE [LARGE SCALE GENOMIC DNA]</scope>
    <source>
        <strain evidence="3">cv. Jemalong A17</strain>
    </source>
</reference>
<accession>A0A396JCF8</accession>
<evidence type="ECO:0000256" key="1">
    <source>
        <dbReference type="SAM" id="Phobius"/>
    </source>
</evidence>
<evidence type="ECO:0008006" key="4">
    <source>
        <dbReference type="Google" id="ProtNLM"/>
    </source>
</evidence>
<protein>
    <recommendedName>
        <fullName evidence="4">Transmembrane protein</fullName>
    </recommendedName>
</protein>
<comment type="caution">
    <text evidence="2">The sequence shown here is derived from an EMBL/GenBank/DDBJ whole genome shotgun (WGS) entry which is preliminary data.</text>
</comment>
<evidence type="ECO:0000313" key="2">
    <source>
        <dbReference type="EMBL" id="RHN74135.1"/>
    </source>
</evidence>
<feature type="transmembrane region" description="Helical" evidence="1">
    <location>
        <begin position="12"/>
        <end position="39"/>
    </location>
</feature>
<name>A0A396JCF8_MEDTR</name>
<dbReference type="EMBL" id="PSQE01000002">
    <property type="protein sequence ID" value="RHN74135.1"/>
    <property type="molecule type" value="Genomic_DNA"/>
</dbReference>
<dbReference type="AlphaFoldDB" id="A0A396JCF8"/>
<gene>
    <name evidence="2" type="ORF">MtrunA17_Chr2g0306831</name>
</gene>